<evidence type="ECO:0000256" key="1">
    <source>
        <dbReference type="SAM" id="MobiDB-lite"/>
    </source>
</evidence>
<feature type="chain" id="PRO_5037631792" description="Lipoprotein" evidence="2">
    <location>
        <begin position="19"/>
        <end position="51"/>
    </location>
</feature>
<organism evidence="3 4">
    <name type="scientific">Cupriavidus yeoncheonensis</name>
    <dbReference type="NCBI Taxonomy" id="1462994"/>
    <lineage>
        <taxon>Bacteria</taxon>
        <taxon>Pseudomonadati</taxon>
        <taxon>Pseudomonadota</taxon>
        <taxon>Betaproteobacteria</taxon>
        <taxon>Burkholderiales</taxon>
        <taxon>Burkholderiaceae</taxon>
        <taxon>Cupriavidus</taxon>
    </lineage>
</organism>
<accession>A0A916MXK1</accession>
<protein>
    <recommendedName>
        <fullName evidence="5">Lipoprotein</fullName>
    </recommendedName>
</protein>
<evidence type="ECO:0000256" key="2">
    <source>
        <dbReference type="SAM" id="SignalP"/>
    </source>
</evidence>
<evidence type="ECO:0000313" key="4">
    <source>
        <dbReference type="Proteomes" id="UP000672934"/>
    </source>
</evidence>
<evidence type="ECO:0000313" key="3">
    <source>
        <dbReference type="EMBL" id="CAG2154846.1"/>
    </source>
</evidence>
<proteinExistence type="predicted"/>
<sequence length="51" mass="5125">MKVLHLISGLLFAMMVVAACSTDSGTASPGSSAQSQRGSSRGTGDGYRGGY</sequence>
<comment type="caution">
    <text evidence="3">The sequence shown here is derived from an EMBL/GenBank/DDBJ whole genome shotgun (WGS) entry which is preliminary data.</text>
</comment>
<dbReference type="Proteomes" id="UP000672934">
    <property type="component" value="Unassembled WGS sequence"/>
</dbReference>
<feature type="compositionally biased region" description="Gly residues" evidence="1">
    <location>
        <begin position="41"/>
        <end position="51"/>
    </location>
</feature>
<feature type="compositionally biased region" description="Low complexity" evidence="1">
    <location>
        <begin position="27"/>
        <end position="40"/>
    </location>
</feature>
<dbReference type="AlphaFoldDB" id="A0A916MXK1"/>
<gene>
    <name evidence="3" type="ORF">LMG31506_05200</name>
</gene>
<dbReference type="RefSeq" id="WP_211950053.1">
    <property type="nucleotide sequence ID" value="NZ_CAJPUY010000023.1"/>
</dbReference>
<dbReference type="EMBL" id="CAJPUY010000023">
    <property type="protein sequence ID" value="CAG2154846.1"/>
    <property type="molecule type" value="Genomic_DNA"/>
</dbReference>
<keyword evidence="2" id="KW-0732">Signal</keyword>
<feature type="region of interest" description="Disordered" evidence="1">
    <location>
        <begin position="22"/>
        <end position="51"/>
    </location>
</feature>
<dbReference type="PROSITE" id="PS51257">
    <property type="entry name" value="PROKAR_LIPOPROTEIN"/>
    <property type="match status" value="1"/>
</dbReference>
<feature type="signal peptide" evidence="2">
    <location>
        <begin position="1"/>
        <end position="18"/>
    </location>
</feature>
<reference evidence="3" key="1">
    <citation type="submission" date="2021-03" db="EMBL/GenBank/DDBJ databases">
        <authorList>
            <person name="Peeters C."/>
        </authorList>
    </citation>
    <scope>NUCLEOTIDE SEQUENCE</scope>
    <source>
        <strain evidence="3">LMG 31506</strain>
    </source>
</reference>
<keyword evidence="4" id="KW-1185">Reference proteome</keyword>
<evidence type="ECO:0008006" key="5">
    <source>
        <dbReference type="Google" id="ProtNLM"/>
    </source>
</evidence>
<name>A0A916MXK1_9BURK</name>